<proteinExistence type="predicted"/>
<dbReference type="AlphaFoldDB" id="A0A1H9CRC5"/>
<dbReference type="EMBL" id="FOEN01000004">
    <property type="protein sequence ID" value="SEQ03153.1"/>
    <property type="molecule type" value="Genomic_DNA"/>
</dbReference>
<sequence length="210" mass="24731">MKSIRNSLPYRAIAKTNRKRILKEYRERIENQNFSILASNCMAGFFYHDLAHPFLSPTINLYLDGPDYIKFLKDLDSYLNLEIEAHPQSDSYSYPLGLLGDLSLHFVHYDSLAEAIAKWQERKERLNLDNLFVVATDRDGMTIDLIREFDALDYPHKVVFTHQDYPELQSAFYIPGFEDQGMVGELNLYRNLRGERLYDQFDFVSWLNQK</sequence>
<accession>A0A1H9CRC5</accession>
<dbReference type="SUPFAM" id="SSF142795">
    <property type="entry name" value="CAC2185-like"/>
    <property type="match status" value="1"/>
</dbReference>
<reference evidence="1 2" key="1">
    <citation type="submission" date="2016-10" db="EMBL/GenBank/DDBJ databases">
        <authorList>
            <person name="de Groot N.N."/>
        </authorList>
    </citation>
    <scope>NUCLEOTIDE SEQUENCE [LARGE SCALE GENOMIC DNA]</scope>
    <source>
        <strain evidence="1 2">DSM 15695</strain>
    </source>
</reference>
<evidence type="ECO:0000313" key="2">
    <source>
        <dbReference type="Proteomes" id="UP000198833"/>
    </source>
</evidence>
<dbReference type="InterPro" id="IPR015037">
    <property type="entry name" value="DUF1919"/>
</dbReference>
<dbReference type="Proteomes" id="UP000198833">
    <property type="component" value="Unassembled WGS sequence"/>
</dbReference>
<keyword evidence="2" id="KW-1185">Reference proteome</keyword>
<dbReference type="OrthoDB" id="6636518at2"/>
<name>A0A1H9CRC5_9LACT</name>
<evidence type="ECO:0000313" key="1">
    <source>
        <dbReference type="EMBL" id="SEQ03153.1"/>
    </source>
</evidence>
<protein>
    <submittedName>
        <fullName evidence="1">Uncharacterized protein, DUF1919 family</fullName>
    </submittedName>
</protein>
<dbReference type="Pfam" id="PF08942">
    <property type="entry name" value="DUF1919"/>
    <property type="match status" value="1"/>
</dbReference>
<dbReference type="STRING" id="89093.SAMN04488558_104101"/>
<organism evidence="1 2">
    <name type="scientific">Ignavigranum ruoffiae</name>
    <dbReference type="NCBI Taxonomy" id="89093"/>
    <lineage>
        <taxon>Bacteria</taxon>
        <taxon>Bacillati</taxon>
        <taxon>Bacillota</taxon>
        <taxon>Bacilli</taxon>
        <taxon>Lactobacillales</taxon>
        <taxon>Aerococcaceae</taxon>
        <taxon>Ignavigranum</taxon>
    </lineage>
</organism>
<gene>
    <name evidence="1" type="ORF">SAMN04488558_104101</name>
</gene>
<dbReference type="InterPro" id="IPR037226">
    <property type="entry name" value="CAC2185-like_sf"/>
</dbReference>
<dbReference type="RefSeq" id="WP_092571280.1">
    <property type="nucleotide sequence ID" value="NZ_CALUDV010000003.1"/>
</dbReference>